<sequence length="104" mass="11934">MELIDLLFRMPKLDILLLAVIAGLVSEMLVRQTVRRKRLRIATLLLTILGLALWQFHPLWTAGMDNAEAGYFLIYSSVRFGFGLFALAVSWLAWYFLIPHRKAA</sequence>
<feature type="transmembrane region" description="Helical" evidence="1">
    <location>
        <begin position="12"/>
        <end position="30"/>
    </location>
</feature>
<keyword evidence="3" id="KW-1185">Reference proteome</keyword>
<evidence type="ECO:0000313" key="2">
    <source>
        <dbReference type="EMBL" id="MBX7457588.1"/>
    </source>
</evidence>
<evidence type="ECO:0000256" key="1">
    <source>
        <dbReference type="SAM" id="Phobius"/>
    </source>
</evidence>
<dbReference type="EMBL" id="JAIGNK010000001">
    <property type="protein sequence ID" value="MBX7457588.1"/>
    <property type="molecule type" value="Genomic_DNA"/>
</dbReference>
<organism evidence="2 3">
    <name type="scientific">Qipengyuania polymorpha</name>
    <dbReference type="NCBI Taxonomy" id="2867234"/>
    <lineage>
        <taxon>Bacteria</taxon>
        <taxon>Pseudomonadati</taxon>
        <taxon>Pseudomonadota</taxon>
        <taxon>Alphaproteobacteria</taxon>
        <taxon>Sphingomonadales</taxon>
        <taxon>Erythrobacteraceae</taxon>
        <taxon>Qipengyuania</taxon>
    </lineage>
</organism>
<feature type="transmembrane region" description="Helical" evidence="1">
    <location>
        <begin position="42"/>
        <end position="60"/>
    </location>
</feature>
<name>A0ABS7IWA2_9SPHN</name>
<keyword evidence="1" id="KW-0472">Membrane</keyword>
<protein>
    <submittedName>
        <fullName evidence="2">Uncharacterized protein</fullName>
    </submittedName>
</protein>
<comment type="caution">
    <text evidence="2">The sequence shown here is derived from an EMBL/GenBank/DDBJ whole genome shotgun (WGS) entry which is preliminary data.</text>
</comment>
<reference evidence="2 3" key="1">
    <citation type="submission" date="2021-08" db="EMBL/GenBank/DDBJ databases">
        <title>Comparative Genomics Analysis of the Genus Qipengyuania Reveals Extensive Genetic Diversity and Metabolic Versatility, Including the Description of Fifteen Novel Species.</title>
        <authorList>
            <person name="Liu Y."/>
        </authorList>
    </citation>
    <scope>NUCLEOTIDE SEQUENCE [LARGE SCALE GENOMIC DNA]</scope>
    <source>
        <strain evidence="2 3">1NDH17</strain>
    </source>
</reference>
<gene>
    <name evidence="2" type="ORF">K3152_04945</name>
</gene>
<dbReference type="Proteomes" id="UP000783253">
    <property type="component" value="Unassembled WGS sequence"/>
</dbReference>
<dbReference type="RefSeq" id="WP_221572909.1">
    <property type="nucleotide sequence ID" value="NZ_JAIGNK010000001.1"/>
</dbReference>
<keyword evidence="1" id="KW-1133">Transmembrane helix</keyword>
<feature type="transmembrane region" description="Helical" evidence="1">
    <location>
        <begin position="72"/>
        <end position="98"/>
    </location>
</feature>
<keyword evidence="1" id="KW-0812">Transmembrane</keyword>
<proteinExistence type="predicted"/>
<evidence type="ECO:0000313" key="3">
    <source>
        <dbReference type="Proteomes" id="UP000783253"/>
    </source>
</evidence>
<accession>A0ABS7IWA2</accession>